<name>A0A1G8TUW9_9RHOB</name>
<feature type="domain" description="Sigma-54 factor interaction" evidence="8">
    <location>
        <begin position="141"/>
        <end position="360"/>
    </location>
</feature>
<dbReference type="Gene3D" id="1.10.8.60">
    <property type="match status" value="1"/>
</dbReference>
<reference evidence="11" key="1">
    <citation type="submission" date="2016-10" db="EMBL/GenBank/DDBJ databases">
        <authorList>
            <person name="Varghese N."/>
            <person name="Submissions S."/>
        </authorList>
    </citation>
    <scope>NUCLEOTIDE SEQUENCE [LARGE SCALE GENOMIC DNA]</scope>
    <source>
        <strain evidence="11">DSM 26424</strain>
    </source>
</reference>
<dbReference type="FunFam" id="3.40.50.2300:FF:000018">
    <property type="entry name" value="DNA-binding transcriptional regulator NtrC"/>
    <property type="match status" value="1"/>
</dbReference>
<dbReference type="Proteomes" id="UP000199093">
    <property type="component" value="Unassembled WGS sequence"/>
</dbReference>
<dbReference type="GO" id="GO:0005524">
    <property type="term" value="F:ATP binding"/>
    <property type="evidence" value="ECO:0007669"/>
    <property type="project" value="UniProtKB-KW"/>
</dbReference>
<evidence type="ECO:0000256" key="5">
    <source>
        <dbReference type="ARBA" id="ARBA00023015"/>
    </source>
</evidence>
<accession>A0A1G8TUW9</accession>
<dbReference type="Gene3D" id="3.40.50.2300">
    <property type="match status" value="1"/>
</dbReference>
<keyword evidence="6" id="KW-0804">Transcription</keyword>
<keyword evidence="1 7" id="KW-0597">Phosphoprotein</keyword>
<gene>
    <name evidence="10" type="ORF">SAMN04487993_10334</name>
</gene>
<dbReference type="InterPro" id="IPR058031">
    <property type="entry name" value="AAA_lid_NorR"/>
</dbReference>
<dbReference type="SUPFAM" id="SSF52540">
    <property type="entry name" value="P-loop containing nucleoside triphosphate hydrolases"/>
    <property type="match status" value="1"/>
</dbReference>
<dbReference type="OrthoDB" id="9802388at2"/>
<dbReference type="Pfam" id="PF25601">
    <property type="entry name" value="AAA_lid_14"/>
    <property type="match status" value="1"/>
</dbReference>
<dbReference type="InterPro" id="IPR011006">
    <property type="entry name" value="CheY-like_superfamily"/>
</dbReference>
<dbReference type="SMART" id="SM00382">
    <property type="entry name" value="AAA"/>
    <property type="match status" value="1"/>
</dbReference>
<dbReference type="InterPro" id="IPR009057">
    <property type="entry name" value="Homeodomain-like_sf"/>
</dbReference>
<dbReference type="SMART" id="SM00448">
    <property type="entry name" value="REC"/>
    <property type="match status" value="1"/>
</dbReference>
<organism evidence="10 11">
    <name type="scientific">Salipiger marinus</name>
    <dbReference type="NCBI Taxonomy" id="555512"/>
    <lineage>
        <taxon>Bacteria</taxon>
        <taxon>Pseudomonadati</taxon>
        <taxon>Pseudomonadota</taxon>
        <taxon>Alphaproteobacteria</taxon>
        <taxon>Rhodobacterales</taxon>
        <taxon>Roseobacteraceae</taxon>
        <taxon>Salipiger</taxon>
    </lineage>
</organism>
<dbReference type="Gene3D" id="3.40.50.300">
    <property type="entry name" value="P-loop containing nucleotide triphosphate hydrolases"/>
    <property type="match status" value="1"/>
</dbReference>
<dbReference type="Pfam" id="PF00072">
    <property type="entry name" value="Response_reg"/>
    <property type="match status" value="1"/>
</dbReference>
<evidence type="ECO:0000256" key="1">
    <source>
        <dbReference type="ARBA" id="ARBA00022553"/>
    </source>
</evidence>
<keyword evidence="2" id="KW-0547">Nucleotide-binding</keyword>
<dbReference type="CDD" id="cd00009">
    <property type="entry name" value="AAA"/>
    <property type="match status" value="1"/>
</dbReference>
<dbReference type="Pfam" id="PF02954">
    <property type="entry name" value="HTH_8"/>
    <property type="match status" value="1"/>
</dbReference>
<dbReference type="InterPro" id="IPR027417">
    <property type="entry name" value="P-loop_NTPase"/>
</dbReference>
<evidence type="ECO:0000256" key="4">
    <source>
        <dbReference type="ARBA" id="ARBA00023012"/>
    </source>
</evidence>
<keyword evidence="4" id="KW-0902">Two-component regulatory system</keyword>
<evidence type="ECO:0000256" key="3">
    <source>
        <dbReference type="ARBA" id="ARBA00022840"/>
    </source>
</evidence>
<keyword evidence="5" id="KW-0805">Transcription regulation</keyword>
<dbReference type="GO" id="GO:0043565">
    <property type="term" value="F:sequence-specific DNA binding"/>
    <property type="evidence" value="ECO:0007669"/>
    <property type="project" value="InterPro"/>
</dbReference>
<keyword evidence="11" id="KW-1185">Reference proteome</keyword>
<dbReference type="PANTHER" id="PTHR32071">
    <property type="entry name" value="TRANSCRIPTIONAL REGULATORY PROTEIN"/>
    <property type="match status" value="1"/>
</dbReference>
<dbReference type="RefSeq" id="WP_089851836.1">
    <property type="nucleotide sequence ID" value="NZ_FNEJ01000033.1"/>
</dbReference>
<dbReference type="EMBL" id="FNEJ01000033">
    <property type="protein sequence ID" value="SDJ45366.1"/>
    <property type="molecule type" value="Genomic_DNA"/>
</dbReference>
<dbReference type="STRING" id="555512.SAMN04487993_10334"/>
<protein>
    <submittedName>
        <fullName evidence="10">Two-component system, NtrC family, C4-dicarboxylate transport response regulator DctD</fullName>
    </submittedName>
</protein>
<dbReference type="PROSITE" id="PS50110">
    <property type="entry name" value="RESPONSE_REGULATORY"/>
    <property type="match status" value="1"/>
</dbReference>
<evidence type="ECO:0000313" key="11">
    <source>
        <dbReference type="Proteomes" id="UP000199093"/>
    </source>
</evidence>
<dbReference type="PANTHER" id="PTHR32071:SF57">
    <property type="entry name" value="C4-DICARBOXYLATE TRANSPORT TRANSCRIPTIONAL REGULATORY PROTEIN DCTD"/>
    <property type="match status" value="1"/>
</dbReference>
<dbReference type="SUPFAM" id="SSF46689">
    <property type="entry name" value="Homeodomain-like"/>
    <property type="match status" value="1"/>
</dbReference>
<dbReference type="Pfam" id="PF00158">
    <property type="entry name" value="Sigma54_activat"/>
    <property type="match status" value="1"/>
</dbReference>
<dbReference type="PRINTS" id="PR01590">
    <property type="entry name" value="HTHFIS"/>
</dbReference>
<feature type="domain" description="Response regulatory" evidence="9">
    <location>
        <begin position="5"/>
        <end position="119"/>
    </location>
</feature>
<dbReference type="GO" id="GO:0000160">
    <property type="term" value="P:phosphorelay signal transduction system"/>
    <property type="evidence" value="ECO:0007669"/>
    <property type="project" value="UniProtKB-KW"/>
</dbReference>
<dbReference type="InterPro" id="IPR003593">
    <property type="entry name" value="AAA+_ATPase"/>
</dbReference>
<evidence type="ECO:0000256" key="2">
    <source>
        <dbReference type="ARBA" id="ARBA00022741"/>
    </source>
</evidence>
<dbReference type="PROSITE" id="PS50045">
    <property type="entry name" value="SIGMA54_INTERACT_4"/>
    <property type="match status" value="1"/>
</dbReference>
<evidence type="ECO:0000256" key="6">
    <source>
        <dbReference type="ARBA" id="ARBA00023163"/>
    </source>
</evidence>
<dbReference type="SUPFAM" id="SSF52172">
    <property type="entry name" value="CheY-like"/>
    <property type="match status" value="1"/>
</dbReference>
<dbReference type="GO" id="GO:0006355">
    <property type="term" value="P:regulation of DNA-templated transcription"/>
    <property type="evidence" value="ECO:0007669"/>
    <property type="project" value="InterPro"/>
</dbReference>
<proteinExistence type="predicted"/>
<evidence type="ECO:0000313" key="10">
    <source>
        <dbReference type="EMBL" id="SDJ45366.1"/>
    </source>
</evidence>
<dbReference type="InterPro" id="IPR002197">
    <property type="entry name" value="HTH_Fis"/>
</dbReference>
<evidence type="ECO:0000256" key="7">
    <source>
        <dbReference type="PROSITE-ProRule" id="PRU00169"/>
    </source>
</evidence>
<keyword evidence="3" id="KW-0067">ATP-binding</keyword>
<evidence type="ECO:0000259" key="9">
    <source>
        <dbReference type="PROSITE" id="PS50110"/>
    </source>
</evidence>
<dbReference type="Gene3D" id="1.10.10.60">
    <property type="entry name" value="Homeodomain-like"/>
    <property type="match status" value="1"/>
</dbReference>
<dbReference type="InterPro" id="IPR002078">
    <property type="entry name" value="Sigma_54_int"/>
</dbReference>
<dbReference type="InterPro" id="IPR001789">
    <property type="entry name" value="Sig_transdc_resp-reg_receiver"/>
</dbReference>
<dbReference type="AlphaFoldDB" id="A0A1G8TUW9"/>
<evidence type="ECO:0000259" key="8">
    <source>
        <dbReference type="PROSITE" id="PS50045"/>
    </source>
</evidence>
<feature type="modified residue" description="4-aspartylphosphate" evidence="7">
    <location>
        <position position="54"/>
    </location>
</feature>
<sequence length="434" mass="46690">MTEPLIFVVDDDADHLESLVDLISAAGHDTRAFADAPAALAAVPEARPGLILTDLRMPGMDGIALLAALTEAGHDIPVVVLTGHGDVDHAVRAMRLGAEDFLEKPYDADHLLQVIARALTTTRLKAEVARLQDRLEQQGDLIGESRPMAELRRSLTELAPLDIDVILMGETGTGKELAARLLHRQSPRATAPFVIVNCATLPDQGAEAVLFGDGQAAGLIPQAAGGTLFLDQIDTLALALQPKLLRVLQTRQVEQGGQAGPPLGFRVLASASRPLTEAIAEGRFREDLYYRIAGYAVDLPALRQIPGDIPLLFDHFLGLAAARHGREKPALGFQDRKVLQAHHWPGNAHELRLVAERRVLGLGRGGAVPPAHTPPPLDTGATLRDLVAQYEAQEIARVLDRCKGNTEAAARILGIPRRTLNDKIAKSAALRRDR</sequence>